<dbReference type="GO" id="GO:0051213">
    <property type="term" value="F:dioxygenase activity"/>
    <property type="evidence" value="ECO:0007669"/>
    <property type="project" value="UniProtKB-KW"/>
</dbReference>
<keyword evidence="2" id="KW-0456">Lyase</keyword>
<keyword evidence="3" id="KW-1185">Reference proteome</keyword>
<keyword evidence="2" id="KW-0560">Oxidoreductase</keyword>
<protein>
    <submittedName>
        <fullName evidence="2">Catechol 2,3-dioxygenase-like lactoylglutathione lyase family enzyme</fullName>
    </submittedName>
</protein>
<dbReference type="SUPFAM" id="SSF54593">
    <property type="entry name" value="Glyoxalase/Bleomycin resistance protein/Dihydroxybiphenyl dioxygenase"/>
    <property type="match status" value="1"/>
</dbReference>
<reference evidence="2 3" key="1">
    <citation type="submission" date="2018-06" db="EMBL/GenBank/DDBJ databases">
        <title>Genomic Encyclopedia of Type Strains, Phase III (KMG-III): the genomes of soil and plant-associated and newly described type strains.</title>
        <authorList>
            <person name="Whitman W."/>
        </authorList>
    </citation>
    <scope>NUCLEOTIDE SEQUENCE [LARGE SCALE GENOMIC DNA]</scope>
    <source>
        <strain evidence="2 3">CGMCC 4.7090</strain>
    </source>
</reference>
<dbReference type="EMBL" id="QLMJ01000007">
    <property type="protein sequence ID" value="RAK36880.1"/>
    <property type="molecule type" value="Genomic_DNA"/>
</dbReference>
<evidence type="ECO:0000259" key="1">
    <source>
        <dbReference type="PROSITE" id="PS51819"/>
    </source>
</evidence>
<dbReference type="Gene3D" id="3.10.180.10">
    <property type="entry name" value="2,3-Dihydroxybiphenyl 1,2-Dioxygenase, domain 1"/>
    <property type="match status" value="1"/>
</dbReference>
<accession>A0A327ZCE1</accession>
<feature type="domain" description="VOC" evidence="1">
    <location>
        <begin position="6"/>
        <end position="129"/>
    </location>
</feature>
<dbReference type="PROSITE" id="PS51819">
    <property type="entry name" value="VOC"/>
    <property type="match status" value="1"/>
</dbReference>
<evidence type="ECO:0000313" key="2">
    <source>
        <dbReference type="EMBL" id="RAK36880.1"/>
    </source>
</evidence>
<dbReference type="InterPro" id="IPR037523">
    <property type="entry name" value="VOC_core"/>
</dbReference>
<dbReference type="InterPro" id="IPR058998">
    <property type="entry name" value="YycE-like_N"/>
</dbReference>
<gene>
    <name evidence="2" type="ORF">B0I29_107142</name>
</gene>
<dbReference type="InterPro" id="IPR029068">
    <property type="entry name" value="Glyas_Bleomycin-R_OHBP_Dase"/>
</dbReference>
<comment type="caution">
    <text evidence="2">The sequence shown here is derived from an EMBL/GenBank/DDBJ whole genome shotgun (WGS) entry which is preliminary data.</text>
</comment>
<organism evidence="2 3">
    <name type="scientific">Actinoplanes lutulentus</name>
    <dbReference type="NCBI Taxonomy" id="1287878"/>
    <lineage>
        <taxon>Bacteria</taxon>
        <taxon>Bacillati</taxon>
        <taxon>Actinomycetota</taxon>
        <taxon>Actinomycetes</taxon>
        <taxon>Micromonosporales</taxon>
        <taxon>Micromonosporaceae</taxon>
        <taxon>Actinoplanes</taxon>
    </lineage>
</organism>
<dbReference type="CDD" id="cd06587">
    <property type="entry name" value="VOC"/>
    <property type="match status" value="1"/>
</dbReference>
<dbReference type="OrthoDB" id="9792323at2"/>
<dbReference type="AlphaFoldDB" id="A0A327ZCE1"/>
<name>A0A327ZCE1_9ACTN</name>
<dbReference type="GO" id="GO:0016829">
    <property type="term" value="F:lyase activity"/>
    <property type="evidence" value="ECO:0007669"/>
    <property type="project" value="UniProtKB-KW"/>
</dbReference>
<dbReference type="Pfam" id="PF22659">
    <property type="entry name" value="YycE-like_C"/>
    <property type="match status" value="1"/>
</dbReference>
<evidence type="ECO:0000313" key="3">
    <source>
        <dbReference type="Proteomes" id="UP000249341"/>
    </source>
</evidence>
<sequence length="143" mass="15379">MTQINADAHIRLARPVRDLAAAERFYAGGLGLDVLYRGFADGPGEHDIVMVGLTGAAWHLELVCVPGPGVPDVSEHDLLVIYLDGSVPDSWGERIVAAGGSRVSAGPYWDRWGVTFADPDGHRVVLSTRNWANTPEVARPPKV</sequence>
<dbReference type="Proteomes" id="UP000249341">
    <property type="component" value="Unassembled WGS sequence"/>
</dbReference>
<keyword evidence="2" id="KW-0223">Dioxygenase</keyword>
<proteinExistence type="predicted"/>
<dbReference type="RefSeq" id="WP_111650082.1">
    <property type="nucleotide sequence ID" value="NZ_JACHWI010000001.1"/>
</dbReference>
<dbReference type="InterPro" id="IPR058997">
    <property type="entry name" value="YycE-like_C"/>
</dbReference>
<dbReference type="Pfam" id="PF22658">
    <property type="entry name" value="YycE-like_N"/>
    <property type="match status" value="1"/>
</dbReference>